<evidence type="ECO:0000313" key="3">
    <source>
        <dbReference type="EMBL" id="NYH96729.1"/>
    </source>
</evidence>
<reference evidence="3 4" key="1">
    <citation type="submission" date="2020-07" db="EMBL/GenBank/DDBJ databases">
        <title>Genomic Encyclopedia of Type Strains, Phase IV (KMG-IV): sequencing the most valuable type-strain genomes for metagenomic binning, comparative biology and taxonomic classification.</title>
        <authorList>
            <person name="Goeker M."/>
        </authorList>
    </citation>
    <scope>NUCLEOTIDE SEQUENCE [LARGE SCALE GENOMIC DNA]</scope>
    <source>
        <strain evidence="3 4">DSM 29043</strain>
    </source>
</reference>
<sequence length="1054" mass="102896">MVRRRLTALLPLLGCAAIPAVAAAQAQTTIVADTDNAMATGTRVAGDGTRFEIGGGTVVESNVFHSFSAFDLAAGDTASWNAPAQGTIANIINRVTGGSASRIAGTIDTTAMPQADFYFINPAGVILGEGVRLDVGGASHFSTASHIGFANGDVFSARTPDGSTFSMSSPESFGFLGGEAALLIDGAEIGSADGGTVSGLSIVGSDVTVSNSTLRAQGLQIVAAGEAQELRIGDPFAEPLTGNLEIETSTISAAPGDRGDRALRFAGETVLVSRSDLSSAAPEEAGPNIEIAGTDVTVFASTLTALTGGSAAGGSILIAAGEALSVLEDSQLLSSSEGSGQGGEIALLSNRSLQVTGSVVTSEALGAGDGGQISLTAGSAIFLSGSEFLSASAAGGDGGDLLVSSAGGVAISGSGLLAVAFGDGDGGTLSIAALGPIDATQSVIATTTQGAGDGGLLTIGSQGSVSLEDTVVLVTTSAAGDAGNALVSGTESVTIAGGGISGTSFAEEGGDAGSIAVLSEGDIALSDTEILADSYGTGRGGNVRIDAQNRLEVIGALVVSRVLSEGAATGGGSVDLRGGTGLAVDGSHFSTETTGAANGGSILIGTAGDLELSGSTVASSTYGDEGDGGSIRIFADGVTEISATTVTADTYGAGWGGFIDIDAGTDILVSGGLISAGSARAEATGDGGLISLDAPGSISLDNAGIATNILGSGRGGDVRITAGEAIDVTGASSITAGALGSGDAGIVNLITGALLVSDSEIASRTVAAGDATGVLLEFDTAILAGDTLVTSETSGSGSAGLVYLGGNISEGVPASELTVTNGAEVTARSTGPGRAGNVLVEALDVTVSEEARISAEALGEGSAGFVQVSAAELSVLEGGRIETSSATGTAGLIAVDLGFAGDEGGILRLRGDRLPAQIRTDSAAGSQASGGIVIIENAAAVISDGSEISASGDVSNAVVLINDDAVRINASDSLNLVNVDGYNIVAPEQDVSRDTFVLDVPYLDASEVLARRCRNRGENGRDSRLDVIETGPFSAIESDTSEILVARTKPGGCG</sequence>
<dbReference type="Gene3D" id="2.160.20.10">
    <property type="entry name" value="Single-stranded right-handed beta-helix, Pectin lyase-like"/>
    <property type="match status" value="3"/>
</dbReference>
<evidence type="ECO:0000256" key="1">
    <source>
        <dbReference type="SAM" id="SignalP"/>
    </source>
</evidence>
<dbReference type="SMART" id="SM00912">
    <property type="entry name" value="Haemagg_act"/>
    <property type="match status" value="1"/>
</dbReference>
<dbReference type="InterPro" id="IPR008638">
    <property type="entry name" value="FhaB/CdiA-like_TPS"/>
</dbReference>
<protein>
    <submittedName>
        <fullName evidence="3">Filamentous hemagglutinin family protein</fullName>
    </submittedName>
</protein>
<keyword evidence="1" id="KW-0732">Signal</keyword>
<keyword evidence="4" id="KW-1185">Reference proteome</keyword>
<proteinExistence type="predicted"/>
<evidence type="ECO:0000313" key="4">
    <source>
        <dbReference type="Proteomes" id="UP000522081"/>
    </source>
</evidence>
<evidence type="ECO:0000259" key="2">
    <source>
        <dbReference type="SMART" id="SM00912"/>
    </source>
</evidence>
<dbReference type="NCBIfam" id="TIGR01901">
    <property type="entry name" value="adhes_NPXG"/>
    <property type="match status" value="1"/>
</dbReference>
<organism evidence="3 4">
    <name type="scientific">Novosphingobium marinum</name>
    <dbReference type="NCBI Taxonomy" id="1514948"/>
    <lineage>
        <taxon>Bacteria</taxon>
        <taxon>Pseudomonadati</taxon>
        <taxon>Pseudomonadota</taxon>
        <taxon>Alphaproteobacteria</taxon>
        <taxon>Sphingomonadales</taxon>
        <taxon>Sphingomonadaceae</taxon>
        <taxon>Novosphingobium</taxon>
    </lineage>
</organism>
<dbReference type="SUPFAM" id="SSF51126">
    <property type="entry name" value="Pectin lyase-like"/>
    <property type="match status" value="1"/>
</dbReference>
<accession>A0A7Y9XY44</accession>
<dbReference type="Pfam" id="PF05860">
    <property type="entry name" value="TPS"/>
    <property type="match status" value="1"/>
</dbReference>
<dbReference type="Proteomes" id="UP000522081">
    <property type="component" value="Unassembled WGS sequence"/>
</dbReference>
<dbReference type="RefSeq" id="WP_179408541.1">
    <property type="nucleotide sequence ID" value="NZ_JACBZF010000007.1"/>
</dbReference>
<dbReference type="InterPro" id="IPR012334">
    <property type="entry name" value="Pectin_lyas_fold"/>
</dbReference>
<dbReference type="InterPro" id="IPR011050">
    <property type="entry name" value="Pectin_lyase_fold/virulence"/>
</dbReference>
<dbReference type="AlphaFoldDB" id="A0A7Y9XY44"/>
<gene>
    <name evidence="3" type="ORF">FHS75_003080</name>
</gene>
<comment type="caution">
    <text evidence="3">The sequence shown here is derived from an EMBL/GenBank/DDBJ whole genome shotgun (WGS) entry which is preliminary data.</text>
</comment>
<feature type="chain" id="PRO_5031365959" evidence="1">
    <location>
        <begin position="23"/>
        <end position="1054"/>
    </location>
</feature>
<feature type="signal peptide" evidence="1">
    <location>
        <begin position="1"/>
        <end position="22"/>
    </location>
</feature>
<dbReference type="EMBL" id="JACBZF010000007">
    <property type="protein sequence ID" value="NYH96729.1"/>
    <property type="molecule type" value="Genomic_DNA"/>
</dbReference>
<feature type="domain" description="Filamentous haemagglutinin FhaB/tRNA nuclease CdiA-like TPS" evidence="2">
    <location>
        <begin position="35"/>
        <end position="150"/>
    </location>
</feature>
<name>A0A7Y9XY44_9SPHN</name>